<dbReference type="InterPro" id="IPR026022">
    <property type="entry name" value="PhoU_dom"/>
</dbReference>
<keyword evidence="4 8" id="KW-0813">Transport</keyword>
<dbReference type="InterPro" id="IPR028366">
    <property type="entry name" value="PhoU"/>
</dbReference>
<evidence type="ECO:0000256" key="7">
    <source>
        <dbReference type="ARBA" id="ARBA00056181"/>
    </source>
</evidence>
<comment type="subcellular location">
    <subcellularLocation>
        <location evidence="1 8">Cytoplasm</location>
    </subcellularLocation>
</comment>
<evidence type="ECO:0000256" key="4">
    <source>
        <dbReference type="ARBA" id="ARBA00022448"/>
    </source>
</evidence>
<evidence type="ECO:0000256" key="9">
    <source>
        <dbReference type="SAM" id="MobiDB-lite"/>
    </source>
</evidence>
<evidence type="ECO:0000256" key="2">
    <source>
        <dbReference type="ARBA" id="ARBA00008107"/>
    </source>
</evidence>
<feature type="domain" description="PhoU" evidence="10">
    <location>
        <begin position="23"/>
        <end position="110"/>
    </location>
</feature>
<dbReference type="FunCoup" id="A0A4R2PQ32">
    <property type="interactions" value="415"/>
</dbReference>
<comment type="similarity">
    <text evidence="2 8">Belongs to the PhoU family.</text>
</comment>
<evidence type="ECO:0000256" key="8">
    <source>
        <dbReference type="PIRNR" id="PIRNR003107"/>
    </source>
</evidence>
<dbReference type="InterPro" id="IPR038078">
    <property type="entry name" value="PhoU-like_sf"/>
</dbReference>
<comment type="function">
    <text evidence="7 8">Plays a role in the regulation of phosphate uptake.</text>
</comment>
<dbReference type="EMBL" id="SLXO01000002">
    <property type="protein sequence ID" value="TCP37892.1"/>
    <property type="molecule type" value="Genomic_DNA"/>
</dbReference>
<comment type="subunit">
    <text evidence="3 8">Homodimer.</text>
</comment>
<evidence type="ECO:0000256" key="3">
    <source>
        <dbReference type="ARBA" id="ARBA00011738"/>
    </source>
</evidence>
<evidence type="ECO:0000256" key="1">
    <source>
        <dbReference type="ARBA" id="ARBA00004496"/>
    </source>
</evidence>
<dbReference type="GO" id="GO:0006817">
    <property type="term" value="P:phosphate ion transport"/>
    <property type="evidence" value="ECO:0007669"/>
    <property type="project" value="UniProtKB-KW"/>
</dbReference>
<keyword evidence="12" id="KW-1185">Reference proteome</keyword>
<dbReference type="PANTHER" id="PTHR42930:SF3">
    <property type="entry name" value="PHOSPHATE-SPECIFIC TRANSPORT SYSTEM ACCESSORY PROTEIN PHOU"/>
    <property type="match status" value="1"/>
</dbReference>
<evidence type="ECO:0000313" key="12">
    <source>
        <dbReference type="Proteomes" id="UP000295399"/>
    </source>
</evidence>
<evidence type="ECO:0000256" key="5">
    <source>
        <dbReference type="ARBA" id="ARBA00022490"/>
    </source>
</evidence>
<proteinExistence type="inferred from homology"/>
<accession>A0A4R2PQ32</accession>
<evidence type="ECO:0000259" key="10">
    <source>
        <dbReference type="Pfam" id="PF01895"/>
    </source>
</evidence>
<dbReference type="NCBIfam" id="TIGR02135">
    <property type="entry name" value="phoU_full"/>
    <property type="match status" value="1"/>
</dbReference>
<dbReference type="Gene3D" id="1.20.58.220">
    <property type="entry name" value="Phosphate transport system protein phou homolog 2, domain 2"/>
    <property type="match status" value="1"/>
</dbReference>
<dbReference type="Pfam" id="PF01895">
    <property type="entry name" value="PhoU"/>
    <property type="match status" value="2"/>
</dbReference>
<dbReference type="InParanoid" id="A0A4R2PQ32"/>
<dbReference type="GO" id="GO:0045936">
    <property type="term" value="P:negative regulation of phosphate metabolic process"/>
    <property type="evidence" value="ECO:0007669"/>
    <property type="project" value="InterPro"/>
</dbReference>
<feature type="region of interest" description="Disordered" evidence="9">
    <location>
        <begin position="226"/>
        <end position="245"/>
    </location>
</feature>
<dbReference type="RefSeq" id="WP_132707547.1">
    <property type="nucleotide sequence ID" value="NZ_JACIGF010000002.1"/>
</dbReference>
<dbReference type="Proteomes" id="UP000295399">
    <property type="component" value="Unassembled WGS sequence"/>
</dbReference>
<feature type="domain" description="PhoU" evidence="10">
    <location>
        <begin position="127"/>
        <end position="211"/>
    </location>
</feature>
<dbReference type="AlphaFoldDB" id="A0A4R2PQ32"/>
<evidence type="ECO:0000256" key="6">
    <source>
        <dbReference type="ARBA" id="ARBA00022592"/>
    </source>
</evidence>
<comment type="caution">
    <text evidence="11">The sequence shown here is derived from an EMBL/GenBank/DDBJ whole genome shotgun (WGS) entry which is preliminary data.</text>
</comment>
<dbReference type="PIRSF" id="PIRSF003107">
    <property type="entry name" value="PhoU"/>
    <property type="match status" value="1"/>
</dbReference>
<dbReference type="FunFam" id="1.20.58.220:FF:000004">
    <property type="entry name" value="Phosphate-specific transport system accessory protein PhoU"/>
    <property type="match status" value="1"/>
</dbReference>
<dbReference type="GO" id="GO:0030643">
    <property type="term" value="P:intracellular phosphate ion homeostasis"/>
    <property type="evidence" value="ECO:0007669"/>
    <property type="project" value="InterPro"/>
</dbReference>
<dbReference type="GO" id="GO:0005737">
    <property type="term" value="C:cytoplasm"/>
    <property type="evidence" value="ECO:0007669"/>
    <property type="project" value="UniProtKB-SubCell"/>
</dbReference>
<protein>
    <recommendedName>
        <fullName evidence="8">Phosphate-specific transport system accessory protein PhoU</fullName>
    </recommendedName>
</protein>
<dbReference type="OrthoDB" id="9814256at2"/>
<sequence>MTQAHTHTLKSYDKELDDLRTLVSQMGGFAEAQVRSAVDCLTTRDTAMAERVVAADRKLDAMELELERQVHGIIARRSPVADDLRGVIAALKISGALERVGDYAKNIAKRATVLNQSSPIRAVGILPQMAAETQRMIADVIDAYVEADSGRAIDVWQRDERVDALYNSLFRELLTYMMENTRLITPCTHLLFCAKNLERVGDHATNIAEMVYFSITGVVMEDVRPKGDDTSYTTLDPNDPERYGA</sequence>
<keyword evidence="5 8" id="KW-0963">Cytoplasm</keyword>
<dbReference type="PANTHER" id="PTHR42930">
    <property type="entry name" value="PHOSPHATE-SPECIFIC TRANSPORT SYSTEM ACCESSORY PROTEIN PHOU"/>
    <property type="match status" value="1"/>
</dbReference>
<gene>
    <name evidence="11" type="ORF">EV659_102300</name>
</gene>
<dbReference type="SUPFAM" id="SSF109755">
    <property type="entry name" value="PhoU-like"/>
    <property type="match status" value="1"/>
</dbReference>
<organism evidence="11 12">
    <name type="scientific">Rhodothalassium salexigens DSM 2132</name>
    <dbReference type="NCBI Taxonomy" id="1188247"/>
    <lineage>
        <taxon>Bacteria</taxon>
        <taxon>Pseudomonadati</taxon>
        <taxon>Pseudomonadota</taxon>
        <taxon>Alphaproteobacteria</taxon>
        <taxon>Rhodothalassiales</taxon>
        <taxon>Rhodothalassiaceae</taxon>
        <taxon>Rhodothalassium</taxon>
    </lineage>
</organism>
<evidence type="ECO:0000313" key="11">
    <source>
        <dbReference type="EMBL" id="TCP37892.1"/>
    </source>
</evidence>
<reference evidence="11 12" key="1">
    <citation type="submission" date="2019-03" db="EMBL/GenBank/DDBJ databases">
        <title>Genomic Encyclopedia of Type Strains, Phase IV (KMG-IV): sequencing the most valuable type-strain genomes for metagenomic binning, comparative biology and taxonomic classification.</title>
        <authorList>
            <person name="Goeker M."/>
        </authorList>
    </citation>
    <scope>NUCLEOTIDE SEQUENCE [LARGE SCALE GENOMIC DNA]</scope>
    <source>
        <strain evidence="11 12">DSM 2132</strain>
    </source>
</reference>
<name>A0A4R2PQ32_RHOSA</name>
<keyword evidence="6 8" id="KW-0592">Phosphate transport</keyword>